<dbReference type="Proteomes" id="UP001526143">
    <property type="component" value="Unassembled WGS sequence"/>
</dbReference>
<comment type="caution">
    <text evidence="1">The sequence shown here is derived from an EMBL/GenBank/DDBJ whole genome shotgun (WGS) entry which is preliminary data.</text>
</comment>
<accession>A0ABT3AU46</accession>
<dbReference type="RefSeq" id="WP_263744159.1">
    <property type="nucleotide sequence ID" value="NZ_JAOWRF010000056.1"/>
</dbReference>
<dbReference type="EMBL" id="JAOWRF010000056">
    <property type="protein sequence ID" value="MCV3212648.1"/>
    <property type="molecule type" value="Genomic_DNA"/>
</dbReference>
<protein>
    <submittedName>
        <fullName evidence="1">Uncharacterized protein</fullName>
    </submittedName>
</protein>
<name>A0ABT3AU46_9CYAN</name>
<sequence>MRSHSTIHPYPTLPEAIRKAADKYKYSIACLDSIKKLSSAWLAWRR</sequence>
<keyword evidence="2" id="KW-1185">Reference proteome</keyword>
<proteinExistence type="predicted"/>
<gene>
    <name evidence="1" type="ORF">OGM63_03725</name>
</gene>
<evidence type="ECO:0000313" key="2">
    <source>
        <dbReference type="Proteomes" id="UP001526143"/>
    </source>
</evidence>
<reference evidence="1 2" key="1">
    <citation type="submission" date="2022-10" db="EMBL/GenBank/DDBJ databases">
        <title>Identification of biosynthetic pathway for the production of the potent trypsin inhibitor radiosumin.</title>
        <authorList>
            <person name="Fewer D.P."/>
            <person name="Delbaje E."/>
            <person name="Ouyang X."/>
            <person name="Agostino P.D."/>
            <person name="Wahlsten M."/>
            <person name="Jokela J."/>
            <person name="Permi P."/>
            <person name="Haapaniemi E."/>
            <person name="Koistinen H."/>
        </authorList>
    </citation>
    <scope>NUCLEOTIDE SEQUENCE [LARGE SCALE GENOMIC DNA]</scope>
    <source>
        <strain evidence="1 2">NIES-515</strain>
    </source>
</reference>
<organism evidence="1 2">
    <name type="scientific">Plectonema radiosum NIES-515</name>
    <dbReference type="NCBI Taxonomy" id="2986073"/>
    <lineage>
        <taxon>Bacteria</taxon>
        <taxon>Bacillati</taxon>
        <taxon>Cyanobacteriota</taxon>
        <taxon>Cyanophyceae</taxon>
        <taxon>Oscillatoriophycideae</taxon>
        <taxon>Oscillatoriales</taxon>
        <taxon>Microcoleaceae</taxon>
        <taxon>Plectonema</taxon>
    </lineage>
</organism>
<evidence type="ECO:0000313" key="1">
    <source>
        <dbReference type="EMBL" id="MCV3212648.1"/>
    </source>
</evidence>